<dbReference type="InterPro" id="IPR036291">
    <property type="entry name" value="NAD(P)-bd_dom_sf"/>
</dbReference>
<dbReference type="EMBL" id="UINC01018561">
    <property type="protein sequence ID" value="SVA78075.1"/>
    <property type="molecule type" value="Genomic_DNA"/>
</dbReference>
<organism evidence="5">
    <name type="scientific">marine metagenome</name>
    <dbReference type="NCBI Taxonomy" id="408172"/>
    <lineage>
        <taxon>unclassified sequences</taxon>
        <taxon>metagenomes</taxon>
        <taxon>ecological metagenomes</taxon>
    </lineage>
</organism>
<proteinExistence type="inferred from homology"/>
<evidence type="ECO:0000256" key="2">
    <source>
        <dbReference type="ARBA" id="ARBA00023002"/>
    </source>
</evidence>
<evidence type="ECO:0000313" key="5">
    <source>
        <dbReference type="EMBL" id="SVA78075.1"/>
    </source>
</evidence>
<dbReference type="InterPro" id="IPR055170">
    <property type="entry name" value="GFO_IDH_MocA-like_dom"/>
</dbReference>
<dbReference type="Pfam" id="PF22725">
    <property type="entry name" value="GFO_IDH_MocA_C3"/>
    <property type="match status" value="1"/>
</dbReference>
<accession>A0A381YM16</accession>
<name>A0A381YM16_9ZZZZ</name>
<evidence type="ECO:0000256" key="1">
    <source>
        <dbReference type="ARBA" id="ARBA00010928"/>
    </source>
</evidence>
<sequence length="322" mass="36424">MSPLRMGVMGCANFAWQSMIPALIECDAVDLVAVASRTKDKAQKFSRRFNCEALVGYESLLSRKDIEAIYIPLPTGLHEEWVVKALEARKHLLVEKSFAENFASAKKMTDLACLKKCLVMENFLFPHHSQHNWVTEKIRKFELGQIHLFRSTFGFPPLPSNNFRYDPHLGGGALLDAGAYVVKAAQIFLEGDIELLGAALHYDDKLGVDIYGDAMFTNASGQVAQVSFGFDYYYQCCYEILGTQGKLVVERAFTPPPGYSPWVRLEHPDNVERFELPPDNHYVNMLNFFADAVSTGDDWHIHLDAILQQAKLLDEIRERSLK</sequence>
<comment type="similarity">
    <text evidence="1">Belongs to the Gfo/Idh/MocA family.</text>
</comment>
<gene>
    <name evidence="5" type="ORF">METZ01_LOCUS130929</name>
</gene>
<dbReference type="AlphaFoldDB" id="A0A381YM16"/>
<dbReference type="SUPFAM" id="SSF51735">
    <property type="entry name" value="NAD(P)-binding Rossmann-fold domains"/>
    <property type="match status" value="1"/>
</dbReference>
<evidence type="ECO:0000259" key="3">
    <source>
        <dbReference type="Pfam" id="PF01408"/>
    </source>
</evidence>
<feature type="domain" description="Gfo/Idh/MocA-like oxidoreductase N-terminal" evidence="3">
    <location>
        <begin position="4"/>
        <end position="123"/>
    </location>
</feature>
<dbReference type="GO" id="GO:0000166">
    <property type="term" value="F:nucleotide binding"/>
    <property type="evidence" value="ECO:0007669"/>
    <property type="project" value="InterPro"/>
</dbReference>
<reference evidence="5" key="1">
    <citation type="submission" date="2018-05" db="EMBL/GenBank/DDBJ databases">
        <authorList>
            <person name="Lanie J.A."/>
            <person name="Ng W.-L."/>
            <person name="Kazmierczak K.M."/>
            <person name="Andrzejewski T.M."/>
            <person name="Davidsen T.M."/>
            <person name="Wayne K.J."/>
            <person name="Tettelin H."/>
            <person name="Glass J.I."/>
            <person name="Rusch D."/>
            <person name="Podicherti R."/>
            <person name="Tsui H.-C.T."/>
            <person name="Winkler M.E."/>
        </authorList>
    </citation>
    <scope>NUCLEOTIDE SEQUENCE</scope>
</reference>
<dbReference type="InterPro" id="IPR050984">
    <property type="entry name" value="Gfo/Idh/MocA_domain"/>
</dbReference>
<feature type="domain" description="GFO/IDH/MocA-like oxidoreductase" evidence="4">
    <location>
        <begin position="135"/>
        <end position="247"/>
    </location>
</feature>
<dbReference type="Pfam" id="PF01408">
    <property type="entry name" value="GFO_IDH_MocA"/>
    <property type="match status" value="1"/>
</dbReference>
<dbReference type="SUPFAM" id="SSF55347">
    <property type="entry name" value="Glyceraldehyde-3-phosphate dehydrogenase-like, C-terminal domain"/>
    <property type="match status" value="1"/>
</dbReference>
<dbReference type="GO" id="GO:0016491">
    <property type="term" value="F:oxidoreductase activity"/>
    <property type="evidence" value="ECO:0007669"/>
    <property type="project" value="UniProtKB-KW"/>
</dbReference>
<dbReference type="Gene3D" id="3.30.360.10">
    <property type="entry name" value="Dihydrodipicolinate Reductase, domain 2"/>
    <property type="match status" value="1"/>
</dbReference>
<keyword evidence="2" id="KW-0560">Oxidoreductase</keyword>
<dbReference type="InterPro" id="IPR000683">
    <property type="entry name" value="Gfo/Idh/MocA-like_OxRdtase_N"/>
</dbReference>
<evidence type="ECO:0000259" key="4">
    <source>
        <dbReference type="Pfam" id="PF22725"/>
    </source>
</evidence>
<protein>
    <submittedName>
        <fullName evidence="5">Uncharacterized protein</fullName>
    </submittedName>
</protein>
<dbReference type="PANTHER" id="PTHR22604:SF105">
    <property type="entry name" value="TRANS-1,2-DIHYDROBENZENE-1,2-DIOL DEHYDROGENASE"/>
    <property type="match status" value="1"/>
</dbReference>
<dbReference type="PANTHER" id="PTHR22604">
    <property type="entry name" value="OXIDOREDUCTASES"/>
    <property type="match status" value="1"/>
</dbReference>
<dbReference type="Gene3D" id="3.40.50.720">
    <property type="entry name" value="NAD(P)-binding Rossmann-like Domain"/>
    <property type="match status" value="1"/>
</dbReference>